<proteinExistence type="predicted"/>
<keyword evidence="1" id="KW-0812">Transmembrane</keyword>
<dbReference type="Proteomes" id="UP000094578">
    <property type="component" value="Unassembled WGS sequence"/>
</dbReference>
<dbReference type="STRING" id="1886670.PTI45_03797"/>
<gene>
    <name evidence="2" type="ORF">PTI45_03797</name>
</gene>
<accession>A0A1E3KZC5</accession>
<feature type="transmembrane region" description="Helical" evidence="1">
    <location>
        <begin position="58"/>
        <end position="82"/>
    </location>
</feature>
<feature type="transmembrane region" description="Helical" evidence="1">
    <location>
        <begin position="29"/>
        <end position="46"/>
    </location>
</feature>
<sequence>MLSKDALFFRWFGIMAILAVAMYSGQILVGIFAVMVIIISLFPVFIGNALRFLINDPIFLLQSIVIIFSLTITVVAGFPALMGSLLSALSELAIDKFESILESIKRD</sequence>
<dbReference type="EMBL" id="MDER01000074">
    <property type="protein sequence ID" value="ODP26836.1"/>
    <property type="molecule type" value="Genomic_DNA"/>
</dbReference>
<organism evidence="2 3">
    <name type="scientific">Paenibacillus nuruki</name>
    <dbReference type="NCBI Taxonomy" id="1886670"/>
    <lineage>
        <taxon>Bacteria</taxon>
        <taxon>Bacillati</taxon>
        <taxon>Bacillota</taxon>
        <taxon>Bacilli</taxon>
        <taxon>Bacillales</taxon>
        <taxon>Paenibacillaceae</taxon>
        <taxon>Paenibacillus</taxon>
    </lineage>
</organism>
<protein>
    <submittedName>
        <fullName evidence="2">Uncharacterized protein</fullName>
    </submittedName>
</protein>
<evidence type="ECO:0000313" key="3">
    <source>
        <dbReference type="Proteomes" id="UP000094578"/>
    </source>
</evidence>
<reference evidence="2 3" key="1">
    <citation type="submission" date="2016-08" db="EMBL/GenBank/DDBJ databases">
        <title>Genome sequencing of Paenibacillus sp. TI45-13ar, isolated from Korean traditional nuruk.</title>
        <authorList>
            <person name="Kim S.-J."/>
        </authorList>
    </citation>
    <scope>NUCLEOTIDE SEQUENCE [LARGE SCALE GENOMIC DNA]</scope>
    <source>
        <strain evidence="2 3">TI45-13ar</strain>
    </source>
</reference>
<dbReference type="RefSeq" id="WP_069329146.1">
    <property type="nucleotide sequence ID" value="NZ_MDER01000074.1"/>
</dbReference>
<evidence type="ECO:0000256" key="1">
    <source>
        <dbReference type="SAM" id="Phobius"/>
    </source>
</evidence>
<name>A0A1E3KZC5_9BACL</name>
<comment type="caution">
    <text evidence="2">The sequence shown here is derived from an EMBL/GenBank/DDBJ whole genome shotgun (WGS) entry which is preliminary data.</text>
</comment>
<keyword evidence="1" id="KW-1133">Transmembrane helix</keyword>
<feature type="transmembrane region" description="Helical" evidence="1">
    <location>
        <begin position="7"/>
        <end position="23"/>
    </location>
</feature>
<evidence type="ECO:0000313" key="2">
    <source>
        <dbReference type="EMBL" id="ODP26836.1"/>
    </source>
</evidence>
<dbReference type="AlphaFoldDB" id="A0A1E3KZC5"/>
<keyword evidence="3" id="KW-1185">Reference proteome</keyword>
<keyword evidence="1" id="KW-0472">Membrane</keyword>